<dbReference type="AlphaFoldDB" id="A0A835Q6J0"/>
<sequence>MPVEPCSCRSPRLCRRELITAQLQLPKLRELSLKDEGISPVKKFRDRSMTISSPALSKLKWYGTHQAISAMGSRFCSFCSSPSSCRYRPVKEF</sequence>
<evidence type="ECO:0000313" key="2">
    <source>
        <dbReference type="Proteomes" id="UP000639772"/>
    </source>
</evidence>
<proteinExistence type="predicted"/>
<organism evidence="1 2">
    <name type="scientific">Vanilla planifolia</name>
    <name type="common">Vanilla</name>
    <dbReference type="NCBI Taxonomy" id="51239"/>
    <lineage>
        <taxon>Eukaryota</taxon>
        <taxon>Viridiplantae</taxon>
        <taxon>Streptophyta</taxon>
        <taxon>Embryophyta</taxon>
        <taxon>Tracheophyta</taxon>
        <taxon>Spermatophyta</taxon>
        <taxon>Magnoliopsida</taxon>
        <taxon>Liliopsida</taxon>
        <taxon>Asparagales</taxon>
        <taxon>Orchidaceae</taxon>
        <taxon>Vanilloideae</taxon>
        <taxon>Vanilleae</taxon>
        <taxon>Vanilla</taxon>
    </lineage>
</organism>
<gene>
    <name evidence="1" type="ORF">HPP92_019225</name>
</gene>
<evidence type="ECO:0000313" key="1">
    <source>
        <dbReference type="EMBL" id="KAG0465061.1"/>
    </source>
</evidence>
<reference evidence="1 2" key="1">
    <citation type="journal article" date="2020" name="Nat. Food">
        <title>A phased Vanilla planifolia genome enables genetic improvement of flavour and production.</title>
        <authorList>
            <person name="Hasing T."/>
            <person name="Tang H."/>
            <person name="Brym M."/>
            <person name="Khazi F."/>
            <person name="Huang T."/>
            <person name="Chambers A.H."/>
        </authorList>
    </citation>
    <scope>NUCLEOTIDE SEQUENCE [LARGE SCALE GENOMIC DNA]</scope>
    <source>
        <tissue evidence="1">Leaf</tissue>
    </source>
</reference>
<protein>
    <submittedName>
        <fullName evidence="1">Uncharacterized protein</fullName>
    </submittedName>
</protein>
<dbReference type="Proteomes" id="UP000639772">
    <property type="component" value="Chromosome 10"/>
</dbReference>
<name>A0A835Q6J0_VANPL</name>
<comment type="caution">
    <text evidence="1">The sequence shown here is derived from an EMBL/GenBank/DDBJ whole genome shotgun (WGS) entry which is preliminary data.</text>
</comment>
<dbReference type="EMBL" id="JADCNM010000010">
    <property type="protein sequence ID" value="KAG0465061.1"/>
    <property type="molecule type" value="Genomic_DNA"/>
</dbReference>
<accession>A0A835Q6J0</accession>